<dbReference type="HOGENOM" id="CLU_888185_0_0_7"/>
<protein>
    <recommendedName>
        <fullName evidence="3">Amidoligase enzyme</fullName>
    </recommendedName>
</protein>
<proteinExistence type="predicted"/>
<dbReference type="EMBL" id="CP003221">
    <property type="protein sequence ID" value="EGJ49637.1"/>
    <property type="molecule type" value="Genomic_DNA"/>
</dbReference>
<evidence type="ECO:0000313" key="2">
    <source>
        <dbReference type="Proteomes" id="UP000007844"/>
    </source>
</evidence>
<accession>F3YYZ2</accession>
<evidence type="ECO:0000313" key="1">
    <source>
        <dbReference type="EMBL" id="EGJ49637.1"/>
    </source>
</evidence>
<dbReference type="KEGG" id="daf:Desaf_1298"/>
<dbReference type="RefSeq" id="WP_014259433.1">
    <property type="nucleotide sequence ID" value="NC_016629.1"/>
</dbReference>
<name>F3YYZ2_DESAF</name>
<gene>
    <name evidence="1" type="ORF">Desaf_1298</name>
</gene>
<sequence>MPFAMPPRTYTHEGRERRVGVELEFAGLGFPEIIAAVREVYGGTAKSENRFLHKIEGTSHGTFGVELDSSIFKQERYLKLLDRIGIHLHELDTGDLVEGVLERVAATVIPYEVVTPPIPLSELDSVERLRDALRACGAEGTDESLLYAFGLHFNIELPDLERETILSLLKAYLLLEEWIAEESDIDLSRRVTPFIEEFPHDYRARIVDPNYQPDLSALMADYLEANPTRNRSLDLLPLFCQLDCELVRRYPVESHLIKPRPALHYRLPNCRLDDPEWNVADEWSHWVSVEKLAEDRDKLEAMGREYVSRPGFPRNLLTPDWPETVRRLLR</sequence>
<dbReference type="eggNOG" id="ENOG502Z8DX">
    <property type="taxonomic scope" value="Bacteria"/>
</dbReference>
<keyword evidence="2" id="KW-1185">Reference proteome</keyword>
<dbReference type="STRING" id="690850.Desaf_1298"/>
<dbReference type="AlphaFoldDB" id="F3YYZ2"/>
<dbReference type="InterPro" id="IPR022025">
    <property type="entry name" value="Amidoligase_2"/>
</dbReference>
<dbReference type="Proteomes" id="UP000007844">
    <property type="component" value="Chromosome"/>
</dbReference>
<reference evidence="1 2" key="1">
    <citation type="journal article" date="2011" name="J. Bacteriol.">
        <title>Genome sequence of the mercury-methylating and pleomorphic Desulfovibrio africanus Strain Walvis Bay.</title>
        <authorList>
            <person name="Brown S.D."/>
            <person name="Wall J.D."/>
            <person name="Kucken A.M."/>
            <person name="Gilmour C.C."/>
            <person name="Podar M."/>
            <person name="Brandt C.C."/>
            <person name="Teshima H."/>
            <person name="Detter J.C."/>
            <person name="Han C.S."/>
            <person name="Land M.L."/>
            <person name="Lucas S."/>
            <person name="Han J."/>
            <person name="Pennacchio L."/>
            <person name="Nolan M."/>
            <person name="Pitluck S."/>
            <person name="Woyke T."/>
            <person name="Goodwin L."/>
            <person name="Palumbo A.V."/>
            <person name="Elias D.A."/>
        </authorList>
    </citation>
    <scope>NUCLEOTIDE SEQUENCE [LARGE SCALE GENOMIC DNA]</scope>
    <source>
        <strain evidence="1 2">Walvis Bay</strain>
    </source>
</reference>
<evidence type="ECO:0008006" key="3">
    <source>
        <dbReference type="Google" id="ProtNLM"/>
    </source>
</evidence>
<dbReference type="Pfam" id="PF12224">
    <property type="entry name" value="Amidoligase_2"/>
    <property type="match status" value="1"/>
</dbReference>
<organism evidence="1 2">
    <name type="scientific">Desulfocurvibacter africanus subsp. africanus str. Walvis Bay</name>
    <dbReference type="NCBI Taxonomy" id="690850"/>
    <lineage>
        <taxon>Bacteria</taxon>
        <taxon>Pseudomonadati</taxon>
        <taxon>Thermodesulfobacteriota</taxon>
        <taxon>Desulfovibrionia</taxon>
        <taxon>Desulfovibrionales</taxon>
        <taxon>Desulfovibrionaceae</taxon>
        <taxon>Desulfocurvibacter</taxon>
    </lineage>
</organism>